<evidence type="ECO:0000256" key="2">
    <source>
        <dbReference type="RuleBase" id="RU363116"/>
    </source>
</evidence>
<dbReference type="RefSeq" id="XP_001014290.1">
    <property type="nucleotide sequence ID" value="XM_001014290.3"/>
</dbReference>
<dbReference type="Proteomes" id="UP000009168">
    <property type="component" value="Unassembled WGS sequence"/>
</dbReference>
<dbReference type="AlphaFoldDB" id="Q23BS3"/>
<evidence type="ECO:0000313" key="3">
    <source>
        <dbReference type="EMBL" id="EAR94045.1"/>
    </source>
</evidence>
<dbReference type="Pfam" id="PF03803">
    <property type="entry name" value="Scramblase"/>
    <property type="match status" value="1"/>
</dbReference>
<name>Q23BS3_TETTS</name>
<evidence type="ECO:0000313" key="4">
    <source>
        <dbReference type="Proteomes" id="UP000009168"/>
    </source>
</evidence>
<organism evidence="3 4">
    <name type="scientific">Tetrahymena thermophila (strain SB210)</name>
    <dbReference type="NCBI Taxonomy" id="312017"/>
    <lineage>
        <taxon>Eukaryota</taxon>
        <taxon>Sar</taxon>
        <taxon>Alveolata</taxon>
        <taxon>Ciliophora</taxon>
        <taxon>Intramacronucleata</taxon>
        <taxon>Oligohymenophorea</taxon>
        <taxon>Hymenostomatida</taxon>
        <taxon>Tetrahymenina</taxon>
        <taxon>Tetrahymenidae</taxon>
        <taxon>Tetrahymena</taxon>
    </lineage>
</organism>
<proteinExistence type="inferred from homology"/>
<dbReference type="GeneID" id="7841136"/>
<dbReference type="InParanoid" id="Q23BS3"/>
<dbReference type="PANTHER" id="PTHR23248:SF9">
    <property type="entry name" value="PHOSPHOLIPID SCRAMBLASE"/>
    <property type="match status" value="1"/>
</dbReference>
<dbReference type="GO" id="GO:0005886">
    <property type="term" value="C:plasma membrane"/>
    <property type="evidence" value="ECO:0007669"/>
    <property type="project" value="TreeGrafter"/>
</dbReference>
<sequence>MISDIKGFNDFLAHKSIAKLSGLNKIFIKKQVVQVSSCDKYNIYGIHEIESDTECNTQAIFYIVEYSDFCNRQFCSGDCRQFKLLVSDSQIQERNEQFKENVFLEFDRPQKCTFCCFKRPEMYINLKNSTSTFYIGKVLMPFKLFNSSYQLNAFDMNDNLKYIMKENCCSFNICCGGCDCKKTCKEQYFKIYDQNYQELTAVKAINYNCQKSCLKAINDKIHEFPKSASTQDKILLIATIIMYDMTFFEMDCRRR</sequence>
<keyword evidence="4" id="KW-1185">Reference proteome</keyword>
<reference evidence="4" key="1">
    <citation type="journal article" date="2006" name="PLoS Biol.">
        <title>Macronuclear genome sequence of the ciliate Tetrahymena thermophila, a model eukaryote.</title>
        <authorList>
            <person name="Eisen J.A."/>
            <person name="Coyne R.S."/>
            <person name="Wu M."/>
            <person name="Wu D."/>
            <person name="Thiagarajan M."/>
            <person name="Wortman J.R."/>
            <person name="Badger J.H."/>
            <person name="Ren Q."/>
            <person name="Amedeo P."/>
            <person name="Jones K.M."/>
            <person name="Tallon L.J."/>
            <person name="Delcher A.L."/>
            <person name="Salzberg S.L."/>
            <person name="Silva J.C."/>
            <person name="Haas B.J."/>
            <person name="Majoros W.H."/>
            <person name="Farzad M."/>
            <person name="Carlton J.M."/>
            <person name="Smith R.K. Jr."/>
            <person name="Garg J."/>
            <person name="Pearlman R.E."/>
            <person name="Karrer K.M."/>
            <person name="Sun L."/>
            <person name="Manning G."/>
            <person name="Elde N.C."/>
            <person name="Turkewitz A.P."/>
            <person name="Asai D.J."/>
            <person name="Wilkes D.E."/>
            <person name="Wang Y."/>
            <person name="Cai H."/>
            <person name="Collins K."/>
            <person name="Stewart B.A."/>
            <person name="Lee S.R."/>
            <person name="Wilamowska K."/>
            <person name="Weinberg Z."/>
            <person name="Ruzzo W.L."/>
            <person name="Wloga D."/>
            <person name="Gaertig J."/>
            <person name="Frankel J."/>
            <person name="Tsao C.-C."/>
            <person name="Gorovsky M.A."/>
            <person name="Keeling P.J."/>
            <person name="Waller R.F."/>
            <person name="Patron N.J."/>
            <person name="Cherry J.M."/>
            <person name="Stover N.A."/>
            <person name="Krieger C.J."/>
            <person name="del Toro C."/>
            <person name="Ryder H.F."/>
            <person name="Williamson S.C."/>
            <person name="Barbeau R.A."/>
            <person name="Hamilton E.P."/>
            <person name="Orias E."/>
        </authorList>
    </citation>
    <scope>NUCLEOTIDE SEQUENCE [LARGE SCALE GENOMIC DNA]</scope>
    <source>
        <strain evidence="4">SB210</strain>
    </source>
</reference>
<dbReference type="InterPro" id="IPR005552">
    <property type="entry name" value="Scramblase"/>
</dbReference>
<accession>Q23BS3</accession>
<dbReference type="KEGG" id="tet:TTHERM_00227590"/>
<gene>
    <name evidence="3" type="ORF">TTHERM_00227590</name>
</gene>
<protein>
    <recommendedName>
        <fullName evidence="2">Phospholipid scramblase</fullName>
    </recommendedName>
</protein>
<dbReference type="HOGENOM" id="CLU_1187084_0_0_1"/>
<comment type="similarity">
    <text evidence="1 2">Belongs to the phospholipid scramblase family.</text>
</comment>
<dbReference type="PANTHER" id="PTHR23248">
    <property type="entry name" value="PHOSPHOLIPID SCRAMBLASE-RELATED"/>
    <property type="match status" value="1"/>
</dbReference>
<dbReference type="GO" id="GO:0017128">
    <property type="term" value="F:phospholipid scramblase activity"/>
    <property type="evidence" value="ECO:0007669"/>
    <property type="project" value="InterPro"/>
</dbReference>
<evidence type="ECO:0000256" key="1">
    <source>
        <dbReference type="ARBA" id="ARBA00005350"/>
    </source>
</evidence>
<dbReference type="EMBL" id="GG662718">
    <property type="protein sequence ID" value="EAR94045.1"/>
    <property type="molecule type" value="Genomic_DNA"/>
</dbReference>